<dbReference type="PANTHER" id="PTHR46112:SF3">
    <property type="entry name" value="AMINOPEPTIDASE YPDF"/>
    <property type="match status" value="1"/>
</dbReference>
<dbReference type="EMBL" id="CP001854">
    <property type="protein sequence ID" value="ADB49882.1"/>
    <property type="molecule type" value="Genomic_DNA"/>
</dbReference>
<dbReference type="STRING" id="469383.Cwoe_1454"/>
<reference evidence="3 4" key="1">
    <citation type="journal article" date="2010" name="Stand. Genomic Sci.">
        <title>Complete genome sequence of Conexibacter woesei type strain (ID131577).</title>
        <authorList>
            <person name="Pukall R."/>
            <person name="Lapidus A."/>
            <person name="Glavina Del Rio T."/>
            <person name="Copeland A."/>
            <person name="Tice H."/>
            <person name="Cheng J.-F."/>
            <person name="Lucas S."/>
            <person name="Chen F."/>
            <person name="Nolan M."/>
            <person name="Bruce D."/>
            <person name="Goodwin L."/>
            <person name="Pitluck S."/>
            <person name="Mavromatis K."/>
            <person name="Ivanova N."/>
            <person name="Ovchinnikova G."/>
            <person name="Pati A."/>
            <person name="Chen A."/>
            <person name="Palaniappan K."/>
            <person name="Land M."/>
            <person name="Hauser L."/>
            <person name="Chang Y.-J."/>
            <person name="Jeffries C.D."/>
            <person name="Chain P."/>
            <person name="Meincke L."/>
            <person name="Sims D."/>
            <person name="Brettin T."/>
            <person name="Detter J.C."/>
            <person name="Rohde M."/>
            <person name="Goeker M."/>
            <person name="Bristow J."/>
            <person name="Eisen J.A."/>
            <person name="Markowitz V."/>
            <person name="Kyrpides N.C."/>
            <person name="Klenk H.-P."/>
            <person name="Hugenholtz P."/>
        </authorList>
    </citation>
    <scope>NUCLEOTIDE SEQUENCE [LARGE SCALE GENOMIC DNA]</scope>
    <source>
        <strain evidence="4">DSM 14684 / CIP 108061 / JCM 11494 / NBRC 100937 / ID131577</strain>
    </source>
</reference>
<dbReference type="KEGG" id="cwo:Cwoe_1454"/>
<dbReference type="SUPFAM" id="SSF55920">
    <property type="entry name" value="Creatinase/aminopeptidase"/>
    <property type="match status" value="1"/>
</dbReference>
<dbReference type="Pfam" id="PF01321">
    <property type="entry name" value="Creatinase_N"/>
    <property type="match status" value="1"/>
</dbReference>
<dbReference type="InterPro" id="IPR000994">
    <property type="entry name" value="Pept_M24"/>
</dbReference>
<keyword evidence="4" id="KW-1185">Reference proteome</keyword>
<evidence type="ECO:0000259" key="1">
    <source>
        <dbReference type="Pfam" id="PF00557"/>
    </source>
</evidence>
<gene>
    <name evidence="3" type="ordered locus">Cwoe_1454</name>
</gene>
<dbReference type="Gene3D" id="3.40.350.10">
    <property type="entry name" value="Creatinase/prolidase N-terminal domain"/>
    <property type="match status" value="1"/>
</dbReference>
<name>D3EZ08_CONWI</name>
<dbReference type="AlphaFoldDB" id="D3EZ08"/>
<dbReference type="Gene3D" id="3.90.230.10">
    <property type="entry name" value="Creatinase/methionine aminopeptidase superfamily"/>
    <property type="match status" value="1"/>
</dbReference>
<organism evidence="3 4">
    <name type="scientific">Conexibacter woesei (strain DSM 14684 / CCUG 47730 / CIP 108061 / JCM 11494 / NBRC 100937 / ID131577)</name>
    <dbReference type="NCBI Taxonomy" id="469383"/>
    <lineage>
        <taxon>Bacteria</taxon>
        <taxon>Bacillati</taxon>
        <taxon>Actinomycetota</taxon>
        <taxon>Thermoleophilia</taxon>
        <taxon>Solirubrobacterales</taxon>
        <taxon>Conexibacteraceae</taxon>
        <taxon>Conexibacter</taxon>
    </lineage>
</organism>
<feature type="domain" description="Creatinase N-terminal" evidence="2">
    <location>
        <begin position="7"/>
        <end position="153"/>
    </location>
</feature>
<dbReference type="InterPro" id="IPR050659">
    <property type="entry name" value="Peptidase_M24B"/>
</dbReference>
<dbReference type="eggNOG" id="COG0006">
    <property type="taxonomic scope" value="Bacteria"/>
</dbReference>
<evidence type="ECO:0000259" key="2">
    <source>
        <dbReference type="Pfam" id="PF01321"/>
    </source>
</evidence>
<dbReference type="SUPFAM" id="SSF53092">
    <property type="entry name" value="Creatinase/prolidase N-terminal domain"/>
    <property type="match status" value="1"/>
</dbReference>
<dbReference type="Pfam" id="PF00557">
    <property type="entry name" value="Peptidase_M24"/>
    <property type="match status" value="1"/>
</dbReference>
<dbReference type="InterPro" id="IPR036005">
    <property type="entry name" value="Creatinase/aminopeptidase-like"/>
</dbReference>
<dbReference type="InterPro" id="IPR029149">
    <property type="entry name" value="Creatin/AminoP/Spt16_N"/>
</dbReference>
<protein>
    <submittedName>
        <fullName evidence="3">Peptidase M24</fullName>
    </submittedName>
</protein>
<evidence type="ECO:0000313" key="4">
    <source>
        <dbReference type="Proteomes" id="UP000008229"/>
    </source>
</evidence>
<dbReference type="Proteomes" id="UP000008229">
    <property type="component" value="Chromosome"/>
</dbReference>
<proteinExistence type="predicted"/>
<dbReference type="InterPro" id="IPR000587">
    <property type="entry name" value="Creatinase_N"/>
</dbReference>
<dbReference type="PANTHER" id="PTHR46112">
    <property type="entry name" value="AMINOPEPTIDASE"/>
    <property type="match status" value="1"/>
</dbReference>
<feature type="domain" description="Peptidase M24" evidence="1">
    <location>
        <begin position="166"/>
        <end position="366"/>
    </location>
</feature>
<reference evidence="4" key="2">
    <citation type="submission" date="2010-01" db="EMBL/GenBank/DDBJ databases">
        <title>The complete genome of Conexibacter woesei DSM 14684.</title>
        <authorList>
            <consortium name="US DOE Joint Genome Institute (JGI-PGF)"/>
            <person name="Lucas S."/>
            <person name="Copeland A."/>
            <person name="Lapidus A."/>
            <person name="Glavina del Rio T."/>
            <person name="Dalin E."/>
            <person name="Tice H."/>
            <person name="Bruce D."/>
            <person name="Goodwin L."/>
            <person name="Pitluck S."/>
            <person name="Kyrpides N."/>
            <person name="Mavromatis K."/>
            <person name="Ivanova N."/>
            <person name="Mikhailova N."/>
            <person name="Chertkov O."/>
            <person name="Brettin T."/>
            <person name="Detter J.C."/>
            <person name="Han C."/>
            <person name="Larimer F."/>
            <person name="Land M."/>
            <person name="Hauser L."/>
            <person name="Markowitz V."/>
            <person name="Cheng J.-F."/>
            <person name="Hugenholtz P."/>
            <person name="Woyke T."/>
            <person name="Wu D."/>
            <person name="Pukall R."/>
            <person name="Steenblock K."/>
            <person name="Schneider S."/>
            <person name="Klenk H.-P."/>
            <person name="Eisen J.A."/>
        </authorList>
    </citation>
    <scope>NUCLEOTIDE SEQUENCE [LARGE SCALE GENOMIC DNA]</scope>
    <source>
        <strain evidence="4">DSM 14684 / CIP 108061 / JCM 11494 / NBRC 100937 / ID131577</strain>
    </source>
</reference>
<accession>D3EZ08</accession>
<dbReference type="CDD" id="cd01066">
    <property type="entry name" value="APP_MetAP"/>
    <property type="match status" value="1"/>
</dbReference>
<evidence type="ECO:0000313" key="3">
    <source>
        <dbReference type="EMBL" id="ADB49882.1"/>
    </source>
</evidence>
<sequence length="384" mass="40467">MPPFDAARLDALMDEAGVDVLLATSPHNTRYLLGGHRFFLYELLDGIGADRYLPVVGYVRGAPEQAFFVGAGNEDWATDAEPLWVGHVENASWTAAHAARIASDRLAALGLGGAVVGVEPPYVPMDAHLVLRERLPGAKLSDAGMLLEELRAVKRPYELELLRAGAGAVVDAMLATIADARAGESTRELAERLRLEQTRRGLTFGYCLVTAGGSANRAPSEQRLPAGGIVSLDSGAHMRGYVADLTRMGLDGPASARHEELLAQVATVQAAARAVVRAGVRGGDLFDAADEAAGGCRDAAAITFLAHGTGLLSHEAPRLTDTGSPPYPATHRELPLRSGMVLSIETHLIDAEIGFVKLEDTVVVTDAGCDPCGDWGRGWNPVGG</sequence>
<dbReference type="HOGENOM" id="CLU_695730_0_0_11"/>